<name>A0A7V5NWR7_9PROT</name>
<dbReference type="Proteomes" id="UP000885806">
    <property type="component" value="Unassembled WGS sequence"/>
</dbReference>
<dbReference type="AlphaFoldDB" id="A0A7V5NWR7"/>
<sequence length="82" mass="8873">MTVWPQNIARKAVVALTPYSARGGATGALHLDANECPWAPPPLGRTEGFNRYPAQQPEDLRRRLAGLYGVGPNQIMMGRGAD</sequence>
<gene>
    <name evidence="1" type="ORF">ENK01_01835</name>
</gene>
<protein>
    <submittedName>
        <fullName evidence="1">Histidinol-phosphate transaminase</fullName>
        <ecNumber evidence="1">2.6.1.9</ecNumber>
    </submittedName>
</protein>
<proteinExistence type="predicted"/>
<dbReference type="InterPro" id="IPR015422">
    <property type="entry name" value="PyrdxlP-dep_Trfase_small"/>
</dbReference>
<evidence type="ECO:0000313" key="1">
    <source>
        <dbReference type="EMBL" id="HHI88669.1"/>
    </source>
</evidence>
<dbReference type="InterPro" id="IPR015421">
    <property type="entry name" value="PyrdxlP-dep_Trfase_major"/>
</dbReference>
<keyword evidence="1" id="KW-0808">Transferase</keyword>
<comment type="caution">
    <text evidence="1">The sequence shown here is derived from an EMBL/GenBank/DDBJ whole genome shotgun (WGS) entry which is preliminary data.</text>
</comment>
<accession>A0A7V5NWR7</accession>
<dbReference type="InterPro" id="IPR015424">
    <property type="entry name" value="PyrdxlP-dep_Trfase"/>
</dbReference>
<reference evidence="1" key="1">
    <citation type="journal article" date="2020" name="mSystems">
        <title>Genome- and Community-Level Interaction Insights into Carbon Utilization and Element Cycling Functions of Hydrothermarchaeota in Hydrothermal Sediment.</title>
        <authorList>
            <person name="Zhou Z."/>
            <person name="Liu Y."/>
            <person name="Xu W."/>
            <person name="Pan J."/>
            <person name="Luo Z.H."/>
            <person name="Li M."/>
        </authorList>
    </citation>
    <scope>NUCLEOTIDE SEQUENCE [LARGE SCALE GENOMIC DNA]</scope>
    <source>
        <strain evidence="1">HyVt-538</strain>
    </source>
</reference>
<dbReference type="SUPFAM" id="SSF53383">
    <property type="entry name" value="PLP-dependent transferases"/>
    <property type="match status" value="1"/>
</dbReference>
<dbReference type="GO" id="GO:0004400">
    <property type="term" value="F:histidinol-phosphate transaminase activity"/>
    <property type="evidence" value="ECO:0007669"/>
    <property type="project" value="UniProtKB-EC"/>
</dbReference>
<feature type="non-terminal residue" evidence="1">
    <location>
        <position position="82"/>
    </location>
</feature>
<dbReference type="Gene3D" id="3.90.1150.10">
    <property type="entry name" value="Aspartate Aminotransferase, domain 1"/>
    <property type="match status" value="1"/>
</dbReference>
<dbReference type="Gene3D" id="3.40.640.10">
    <property type="entry name" value="Type I PLP-dependent aspartate aminotransferase-like (Major domain)"/>
    <property type="match status" value="1"/>
</dbReference>
<keyword evidence="1" id="KW-0032">Aminotransferase</keyword>
<dbReference type="EC" id="2.6.1.9" evidence="1"/>
<organism evidence="1">
    <name type="scientific">Hellea balneolensis</name>
    <dbReference type="NCBI Taxonomy" id="287478"/>
    <lineage>
        <taxon>Bacteria</taxon>
        <taxon>Pseudomonadati</taxon>
        <taxon>Pseudomonadota</taxon>
        <taxon>Alphaproteobacteria</taxon>
        <taxon>Maricaulales</taxon>
        <taxon>Robiginitomaculaceae</taxon>
        <taxon>Hellea</taxon>
    </lineage>
</organism>
<dbReference type="EMBL" id="DROP01000125">
    <property type="protein sequence ID" value="HHI88669.1"/>
    <property type="molecule type" value="Genomic_DNA"/>
</dbReference>